<dbReference type="EMBL" id="LVZM01023748">
    <property type="protein sequence ID" value="OUC39777.1"/>
    <property type="molecule type" value="Genomic_DNA"/>
</dbReference>
<evidence type="ECO:0000313" key="3">
    <source>
        <dbReference type="Proteomes" id="UP000243006"/>
    </source>
</evidence>
<dbReference type="Proteomes" id="UP000243006">
    <property type="component" value="Unassembled WGS sequence"/>
</dbReference>
<protein>
    <submittedName>
        <fullName evidence="2">Uncharacterized protein</fullName>
    </submittedName>
</protein>
<name>A0A1Y3E7H2_9BILA</name>
<dbReference type="AlphaFoldDB" id="A0A1Y3E7H2"/>
<evidence type="ECO:0000256" key="1">
    <source>
        <dbReference type="SAM" id="Phobius"/>
    </source>
</evidence>
<proteinExistence type="predicted"/>
<keyword evidence="1" id="KW-0812">Transmembrane</keyword>
<keyword evidence="1" id="KW-0472">Membrane</keyword>
<evidence type="ECO:0000313" key="2">
    <source>
        <dbReference type="EMBL" id="OUC39777.1"/>
    </source>
</evidence>
<gene>
    <name evidence="2" type="ORF">D917_00831</name>
</gene>
<keyword evidence="1" id="KW-1133">Transmembrane helix</keyword>
<reference evidence="2 3" key="1">
    <citation type="submission" date="2015-04" db="EMBL/GenBank/DDBJ databases">
        <title>Draft genome of the roundworm Trichinella nativa.</title>
        <authorList>
            <person name="Mitreva M."/>
        </authorList>
    </citation>
    <scope>NUCLEOTIDE SEQUENCE [LARGE SCALE GENOMIC DNA]</scope>
    <source>
        <strain evidence="2 3">ISS45</strain>
    </source>
</reference>
<feature type="transmembrane region" description="Helical" evidence="1">
    <location>
        <begin position="53"/>
        <end position="76"/>
    </location>
</feature>
<accession>A0A1Y3E7H2</accession>
<organism evidence="2 3">
    <name type="scientific">Trichinella nativa</name>
    <dbReference type="NCBI Taxonomy" id="6335"/>
    <lineage>
        <taxon>Eukaryota</taxon>
        <taxon>Metazoa</taxon>
        <taxon>Ecdysozoa</taxon>
        <taxon>Nematoda</taxon>
        <taxon>Enoplea</taxon>
        <taxon>Dorylaimia</taxon>
        <taxon>Trichinellida</taxon>
        <taxon>Trichinellidae</taxon>
        <taxon>Trichinella</taxon>
    </lineage>
</organism>
<comment type="caution">
    <text evidence="2">The sequence shown here is derived from an EMBL/GenBank/DDBJ whole genome shotgun (WGS) entry which is preliminary data.</text>
</comment>
<sequence>METFRSIELYPSDPSSTINTPFASLLLAPRHKIYSSSSSIAQPEPAEEKNNSVVVVVYLFTLLLSALVVVVVVAVVPCCGRAETSPEDSWMTTVGGGLFDGACSVGNGPAPSD</sequence>